<keyword evidence="1 6" id="KW-1277">Toxin-antitoxin system</keyword>
<comment type="caution">
    <text evidence="8">The sequence shown here is derived from an EMBL/GenBank/DDBJ whole genome shotgun (WGS) entry which is preliminary data.</text>
</comment>
<evidence type="ECO:0000256" key="4">
    <source>
        <dbReference type="ARBA" id="ARBA00022801"/>
    </source>
</evidence>
<feature type="binding site" evidence="6">
    <location>
        <position position="9"/>
    </location>
    <ligand>
        <name>Mg(2+)</name>
        <dbReference type="ChEBI" id="CHEBI:18420"/>
    </ligand>
</feature>
<comment type="function">
    <text evidence="6">Toxic component of a toxin-antitoxin (TA) system. An RNase.</text>
</comment>
<evidence type="ECO:0000256" key="1">
    <source>
        <dbReference type="ARBA" id="ARBA00022649"/>
    </source>
</evidence>
<dbReference type="InterPro" id="IPR029060">
    <property type="entry name" value="PIN-like_dom_sf"/>
</dbReference>
<feature type="domain" description="PIN" evidence="7">
    <location>
        <begin position="6"/>
        <end position="129"/>
    </location>
</feature>
<keyword evidence="5 6" id="KW-0460">Magnesium</keyword>
<dbReference type="HAMAP" id="MF_00265">
    <property type="entry name" value="VapC_Nob1"/>
    <property type="match status" value="1"/>
</dbReference>
<dbReference type="OrthoDB" id="5184258at2"/>
<gene>
    <name evidence="6" type="primary">vapC</name>
    <name evidence="8" type="ORF">FEK35_19040</name>
</gene>
<accession>A0A5R8PAW4</accession>
<dbReference type="RefSeq" id="WP_138457283.1">
    <property type="nucleotide sequence ID" value="NZ_VBUU01000020.1"/>
</dbReference>
<dbReference type="AlphaFoldDB" id="A0A5R8PAW4"/>
<comment type="similarity">
    <text evidence="6">Belongs to the PINc/VapC protein family.</text>
</comment>
<keyword evidence="2 6" id="KW-0540">Nuclease</keyword>
<keyword evidence="6" id="KW-0800">Toxin</keyword>
<evidence type="ECO:0000313" key="9">
    <source>
        <dbReference type="Proteomes" id="UP000308349"/>
    </source>
</evidence>
<evidence type="ECO:0000256" key="6">
    <source>
        <dbReference type="HAMAP-Rule" id="MF_00265"/>
    </source>
</evidence>
<evidence type="ECO:0000256" key="2">
    <source>
        <dbReference type="ARBA" id="ARBA00022722"/>
    </source>
</evidence>
<dbReference type="Gene3D" id="3.40.50.1010">
    <property type="entry name" value="5'-nuclease"/>
    <property type="match status" value="1"/>
</dbReference>
<protein>
    <recommendedName>
        <fullName evidence="6">Ribonuclease VapC</fullName>
        <shortName evidence="6">RNase VapC</shortName>
        <ecNumber evidence="6">3.1.-.-</ecNumber>
    </recommendedName>
    <alternativeName>
        <fullName evidence="6">Toxin VapC</fullName>
    </alternativeName>
</protein>
<comment type="cofactor">
    <cofactor evidence="6">
        <name>Mg(2+)</name>
        <dbReference type="ChEBI" id="CHEBI:18420"/>
    </cofactor>
</comment>
<evidence type="ECO:0000313" key="8">
    <source>
        <dbReference type="EMBL" id="TLG05839.1"/>
    </source>
</evidence>
<dbReference type="GO" id="GO:0016787">
    <property type="term" value="F:hydrolase activity"/>
    <property type="evidence" value="ECO:0007669"/>
    <property type="project" value="UniProtKB-KW"/>
</dbReference>
<dbReference type="SUPFAM" id="SSF88723">
    <property type="entry name" value="PIN domain-like"/>
    <property type="match status" value="1"/>
</dbReference>
<dbReference type="EMBL" id="VBUU01000020">
    <property type="protein sequence ID" value="TLG05839.1"/>
    <property type="molecule type" value="Genomic_DNA"/>
</dbReference>
<evidence type="ECO:0000259" key="7">
    <source>
        <dbReference type="Pfam" id="PF01850"/>
    </source>
</evidence>
<keyword evidence="4 6" id="KW-0378">Hydrolase</keyword>
<dbReference type="GO" id="GO:0000287">
    <property type="term" value="F:magnesium ion binding"/>
    <property type="evidence" value="ECO:0007669"/>
    <property type="project" value="UniProtKB-UniRule"/>
</dbReference>
<organism evidence="8 9">
    <name type="scientific">Nocardia cyriacigeorgica</name>
    <dbReference type="NCBI Taxonomy" id="135487"/>
    <lineage>
        <taxon>Bacteria</taxon>
        <taxon>Bacillati</taxon>
        <taxon>Actinomycetota</taxon>
        <taxon>Actinomycetes</taxon>
        <taxon>Mycobacteriales</taxon>
        <taxon>Nocardiaceae</taxon>
        <taxon>Nocardia</taxon>
    </lineage>
</organism>
<dbReference type="GO" id="GO:0004540">
    <property type="term" value="F:RNA nuclease activity"/>
    <property type="evidence" value="ECO:0007669"/>
    <property type="project" value="InterPro"/>
</dbReference>
<evidence type="ECO:0000256" key="5">
    <source>
        <dbReference type="ARBA" id="ARBA00022842"/>
    </source>
</evidence>
<evidence type="ECO:0000256" key="3">
    <source>
        <dbReference type="ARBA" id="ARBA00022723"/>
    </source>
</evidence>
<proteinExistence type="inferred from homology"/>
<dbReference type="Proteomes" id="UP000308349">
    <property type="component" value="Unassembled WGS sequence"/>
</dbReference>
<keyword evidence="3 6" id="KW-0479">Metal-binding</keyword>
<dbReference type="InterPro" id="IPR022907">
    <property type="entry name" value="VapC_family"/>
</dbReference>
<reference evidence="8 9" key="1">
    <citation type="submission" date="2019-05" db="EMBL/GenBank/DDBJ databases">
        <title>Genomes sequences of two Nocardia cyriacigeorgica environmental isolates, type strains Nocardia asteroides ATCC 19247 and Nocardia cyriacigeorgica DSM 44484.</title>
        <authorList>
            <person name="Vautrin F."/>
            <person name="Bergeron E."/>
            <person name="Dubost A."/>
            <person name="Abrouk D."/>
            <person name="Rodriguez Nava V."/>
            <person name="Pujic P."/>
        </authorList>
    </citation>
    <scope>NUCLEOTIDE SEQUENCE [LARGE SCALE GENOMIC DNA]</scope>
    <source>
        <strain evidence="8 9">EML 1456</strain>
    </source>
</reference>
<name>A0A5R8PAW4_9NOCA</name>
<dbReference type="Pfam" id="PF01850">
    <property type="entry name" value="PIN"/>
    <property type="match status" value="1"/>
</dbReference>
<feature type="binding site" evidence="6">
    <location>
        <position position="103"/>
    </location>
    <ligand>
        <name>Mg(2+)</name>
        <dbReference type="ChEBI" id="CHEBI:18420"/>
    </ligand>
</feature>
<dbReference type="EC" id="3.1.-.-" evidence="6"/>
<sequence length="145" mass="15783">MSGENIVVDTSGIIAMYDEAYPEHAPLTEIANATTGLLVVSPLIVAESDYMLATRLGPAAARQFAEDVSVGAYELAEWTQDYHAAALAIVSGFGDDDYIGMADASIVVLADRYRTTNVMTLDQRHFRKLKPLWGVSHFTLLPFDA</sequence>
<dbReference type="InterPro" id="IPR002716">
    <property type="entry name" value="PIN_dom"/>
</dbReference>
<dbReference type="GO" id="GO:0090729">
    <property type="term" value="F:toxin activity"/>
    <property type="evidence" value="ECO:0007669"/>
    <property type="project" value="UniProtKB-KW"/>
</dbReference>